<dbReference type="AlphaFoldDB" id="A0ABD4JFJ1"/>
<sequence length="124" mass="14479">MNEIKRPILKPFSKDRFELVESYEYGNIVVPAAYKTNGANVPRILWSIFPPNSPEYLSAIVIHDWLCDEAELIFELGSKEQAKRLFKTADETLREMMTALGVAKWKVWCFYLACRAWHKFKYGV</sequence>
<dbReference type="Proteomes" id="UP001318760">
    <property type="component" value="Unassembled WGS sequence"/>
</dbReference>
<comment type="caution">
    <text evidence="1">The sequence shown here is derived from an EMBL/GenBank/DDBJ whole genome shotgun (WGS) entry which is preliminary data.</text>
</comment>
<dbReference type="RefSeq" id="WP_170000355.1">
    <property type="nucleotide sequence ID" value="NZ_JADBHS010000001.1"/>
</dbReference>
<protein>
    <submittedName>
        <fullName evidence="1">DUF1353 domain-containing protein</fullName>
    </submittedName>
</protein>
<dbReference type="Pfam" id="PF07087">
    <property type="entry name" value="DUF1353"/>
    <property type="match status" value="1"/>
</dbReference>
<reference evidence="1 2" key="1">
    <citation type="submission" date="2020-10" db="EMBL/GenBank/DDBJ databases">
        <title>Campylobacter californiensis sp. nov. isolated from cattle and feral swine in California.</title>
        <authorList>
            <person name="Miller W.G."/>
        </authorList>
    </citation>
    <scope>NUCLEOTIDE SEQUENCE [LARGE SCALE GENOMIC DNA]</scope>
    <source>
        <strain evidence="1 2">RM12919</strain>
    </source>
</reference>
<evidence type="ECO:0000313" key="2">
    <source>
        <dbReference type="Proteomes" id="UP001318760"/>
    </source>
</evidence>
<dbReference type="EMBL" id="JADBHS010000001">
    <property type="protein sequence ID" value="MBE2985559.1"/>
    <property type="molecule type" value="Genomic_DNA"/>
</dbReference>
<accession>A0ABD4JFJ1</accession>
<evidence type="ECO:0000313" key="1">
    <source>
        <dbReference type="EMBL" id="MBE2985559.1"/>
    </source>
</evidence>
<proteinExistence type="predicted"/>
<gene>
    <name evidence="1" type="ORF">CCAL12919_00220</name>
</gene>
<organism evidence="1 2">
    <name type="scientific">Campylobacter californiensis</name>
    <dbReference type="NCBI Taxonomy" id="1032243"/>
    <lineage>
        <taxon>Bacteria</taxon>
        <taxon>Pseudomonadati</taxon>
        <taxon>Campylobacterota</taxon>
        <taxon>Epsilonproteobacteria</taxon>
        <taxon>Campylobacterales</taxon>
        <taxon>Campylobacteraceae</taxon>
        <taxon>Campylobacter</taxon>
    </lineage>
</organism>
<dbReference type="InterPro" id="IPR010767">
    <property type="entry name" value="Phage_CGC-2007_Cje0229"/>
</dbReference>
<name>A0ABD4JFJ1_9BACT</name>